<evidence type="ECO:0000256" key="3">
    <source>
        <dbReference type="ARBA" id="ARBA00022692"/>
    </source>
</evidence>
<name>A0ABV9P3D2_9FLAO</name>
<feature type="transmembrane region" description="Helical" evidence="7">
    <location>
        <begin position="90"/>
        <end position="119"/>
    </location>
</feature>
<keyword evidence="10" id="KW-1185">Reference proteome</keyword>
<feature type="transmembrane region" description="Helical" evidence="7">
    <location>
        <begin position="503"/>
        <end position="536"/>
    </location>
</feature>
<feature type="transmembrane region" description="Helical" evidence="7">
    <location>
        <begin position="462"/>
        <end position="482"/>
    </location>
</feature>
<dbReference type="RefSeq" id="WP_379740888.1">
    <property type="nucleotide sequence ID" value="NZ_JBHSGW010000025.1"/>
</dbReference>
<reference evidence="10" key="1">
    <citation type="journal article" date="2019" name="Int. J. Syst. Evol. Microbiol.">
        <title>The Global Catalogue of Microorganisms (GCM) 10K type strain sequencing project: providing services to taxonomists for standard genome sequencing and annotation.</title>
        <authorList>
            <consortium name="The Broad Institute Genomics Platform"/>
            <consortium name="The Broad Institute Genome Sequencing Center for Infectious Disease"/>
            <person name="Wu L."/>
            <person name="Ma J."/>
        </authorList>
    </citation>
    <scope>NUCLEOTIDE SEQUENCE [LARGE SCALE GENOMIC DNA]</scope>
    <source>
        <strain evidence="10">CCUG 50349</strain>
    </source>
</reference>
<accession>A0ABV9P3D2</accession>
<feature type="transmembrane region" description="Helical" evidence="7">
    <location>
        <begin position="542"/>
        <end position="561"/>
    </location>
</feature>
<feature type="transmembrane region" description="Helical" evidence="7">
    <location>
        <begin position="29"/>
        <end position="45"/>
    </location>
</feature>
<feature type="transmembrane region" description="Helical" evidence="7">
    <location>
        <begin position="582"/>
        <end position="602"/>
    </location>
</feature>
<keyword evidence="5 7" id="KW-1133">Transmembrane helix</keyword>
<keyword evidence="2" id="KW-0813">Transport</keyword>
<feature type="transmembrane region" description="Helical" evidence="7">
    <location>
        <begin position="5"/>
        <end position="23"/>
    </location>
</feature>
<dbReference type="Gene3D" id="3.30.70.1450">
    <property type="entry name" value="Regulator of K+ conductance, C-terminal domain"/>
    <property type="match status" value="1"/>
</dbReference>
<evidence type="ECO:0000256" key="4">
    <source>
        <dbReference type="ARBA" id="ARBA00022737"/>
    </source>
</evidence>
<dbReference type="SUPFAM" id="SSF116726">
    <property type="entry name" value="TrkA C-terminal domain-like"/>
    <property type="match status" value="1"/>
</dbReference>
<feature type="transmembrane region" description="Helical" evidence="7">
    <location>
        <begin position="140"/>
        <end position="161"/>
    </location>
</feature>
<comment type="subcellular location">
    <subcellularLocation>
        <location evidence="1">Membrane</location>
        <topology evidence="1">Multi-pass membrane protein</topology>
    </subcellularLocation>
</comment>
<evidence type="ECO:0000259" key="8">
    <source>
        <dbReference type="Pfam" id="PF03600"/>
    </source>
</evidence>
<evidence type="ECO:0000256" key="1">
    <source>
        <dbReference type="ARBA" id="ARBA00004141"/>
    </source>
</evidence>
<dbReference type="InterPro" id="IPR051679">
    <property type="entry name" value="DASS-Related_Transporters"/>
</dbReference>
<evidence type="ECO:0000313" key="9">
    <source>
        <dbReference type="EMBL" id="MFC4740133.1"/>
    </source>
</evidence>
<dbReference type="InterPro" id="IPR036721">
    <property type="entry name" value="RCK_C_sf"/>
</dbReference>
<dbReference type="PANTHER" id="PTHR43652">
    <property type="entry name" value="BASIC AMINO ACID ANTIPORTER YFCC-RELATED"/>
    <property type="match status" value="1"/>
</dbReference>
<evidence type="ECO:0000256" key="6">
    <source>
        <dbReference type="ARBA" id="ARBA00023136"/>
    </source>
</evidence>
<gene>
    <name evidence="9" type="ORF">ACFO3U_09025</name>
</gene>
<keyword evidence="3 7" id="KW-0812">Transmembrane</keyword>
<feature type="transmembrane region" description="Helical" evidence="7">
    <location>
        <begin position="52"/>
        <end position="70"/>
    </location>
</feature>
<comment type="caution">
    <text evidence="9">The sequence shown here is derived from an EMBL/GenBank/DDBJ whole genome shotgun (WGS) entry which is preliminary data.</text>
</comment>
<dbReference type="EMBL" id="JBHSGW010000025">
    <property type="protein sequence ID" value="MFC4740133.1"/>
    <property type="molecule type" value="Genomic_DNA"/>
</dbReference>
<keyword evidence="4" id="KW-0677">Repeat</keyword>
<feature type="domain" description="Citrate transporter-like" evidence="8">
    <location>
        <begin position="16"/>
        <end position="506"/>
    </location>
</feature>
<evidence type="ECO:0000256" key="5">
    <source>
        <dbReference type="ARBA" id="ARBA00022989"/>
    </source>
</evidence>
<organism evidence="9 10">
    <name type="scientific">Flavobacterium ponti</name>
    <dbReference type="NCBI Taxonomy" id="665133"/>
    <lineage>
        <taxon>Bacteria</taxon>
        <taxon>Pseudomonadati</taxon>
        <taxon>Bacteroidota</taxon>
        <taxon>Flavobacteriia</taxon>
        <taxon>Flavobacteriales</taxon>
        <taxon>Flavobacteriaceae</taxon>
        <taxon>Flavobacterium</taxon>
    </lineage>
</organism>
<dbReference type="PANTHER" id="PTHR43652:SF2">
    <property type="entry name" value="BASIC AMINO ACID ANTIPORTER YFCC-RELATED"/>
    <property type="match status" value="1"/>
</dbReference>
<proteinExistence type="predicted"/>
<dbReference type="Proteomes" id="UP001595885">
    <property type="component" value="Unassembled WGS sequence"/>
</dbReference>
<evidence type="ECO:0000313" key="10">
    <source>
        <dbReference type="Proteomes" id="UP001595885"/>
    </source>
</evidence>
<keyword evidence="6 7" id="KW-0472">Membrane</keyword>
<evidence type="ECO:0000256" key="7">
    <source>
        <dbReference type="SAM" id="Phobius"/>
    </source>
</evidence>
<dbReference type="InterPro" id="IPR004680">
    <property type="entry name" value="Cit_transptr-like_dom"/>
</dbReference>
<sequence length="605" mass="67713">MTLEIIIVFSILLLSVVLFAFEVFPIDKIAFFIMVSLLVFGLLKPEEAISGFSSPATISILCLMILAIGLEDNGVISWLSSGLQKLKILPLLLIIPLFMFITGTVSSFISTTAVVIVFIKIITDLARKYKIPKGKLLLPISFAGILGGSCTLMGTSTNLIINSVVKKHGIEGFTFFEFSKYGLLFLVIGIVVVTLLSFLLPSGNNEEYDVLDINNRYLTTVQIKEDSELIDKILEETYLFKKDKIKILKLIRGYKSTKLPGKYIKIKANDVFVISGDAKSIFNLKNSDNYLVNYTLEDEQKEETEEENTEENELNYTKIIDLVVLPGSPLINKRFSDIKSYMINGAKPLGFRNRTKLPNFYERIMQKNMDDLTINLGDHVLVEIPEKRYFEFSSSEYMTVNRDYDFTLKSSKTKRNITFIILLVVIGLASTSILPILSSALVGCALLLVFNCIRLGDIYKKVNWEIIFLLAGMIPIGIAMANSGADKYLTKHLLDLCLDQKPYFIIGILFLTTMIISGFISNNATAIIITPIAIALAQGMDLPVKPFILAVLFAANFSFFTPMGYQTNTIIYGLNVYKFKHFFIVGGILSIILWIVATFVLSSML</sequence>
<feature type="transmembrane region" description="Helical" evidence="7">
    <location>
        <begin position="417"/>
        <end position="450"/>
    </location>
</feature>
<dbReference type="Pfam" id="PF03600">
    <property type="entry name" value="CitMHS"/>
    <property type="match status" value="1"/>
</dbReference>
<feature type="transmembrane region" description="Helical" evidence="7">
    <location>
        <begin position="181"/>
        <end position="200"/>
    </location>
</feature>
<protein>
    <submittedName>
        <fullName evidence="9">SLC13 family permease</fullName>
    </submittedName>
</protein>
<evidence type="ECO:0000256" key="2">
    <source>
        <dbReference type="ARBA" id="ARBA00022448"/>
    </source>
</evidence>